<dbReference type="PIRSF" id="PIRSF001589">
    <property type="entry name" value="Asn_synthetase_glu-h"/>
    <property type="match status" value="1"/>
</dbReference>
<dbReference type="PROSITE" id="PS51278">
    <property type="entry name" value="GATASE_TYPE_2"/>
    <property type="match status" value="1"/>
</dbReference>
<evidence type="ECO:0000256" key="4">
    <source>
        <dbReference type="ARBA" id="ARBA00022741"/>
    </source>
</evidence>
<dbReference type="InterPro" id="IPR001962">
    <property type="entry name" value="Asn_synthase"/>
</dbReference>
<comment type="caution">
    <text evidence="13">The sequence shown here is derived from an EMBL/GenBank/DDBJ whole genome shotgun (WGS) entry which is preliminary data.</text>
</comment>
<keyword evidence="6 9" id="KW-0061">Asparagine biosynthesis</keyword>
<dbReference type="RefSeq" id="WP_057777732.1">
    <property type="nucleotide sequence ID" value="NZ_AYYY01000010.1"/>
</dbReference>
<dbReference type="GO" id="GO:0005524">
    <property type="term" value="F:ATP binding"/>
    <property type="evidence" value="ECO:0007669"/>
    <property type="project" value="UniProtKB-KW"/>
</dbReference>
<evidence type="ECO:0000256" key="3">
    <source>
        <dbReference type="ARBA" id="ARBA00012737"/>
    </source>
</evidence>
<proteinExistence type="inferred from homology"/>
<evidence type="ECO:0000259" key="12">
    <source>
        <dbReference type="PROSITE" id="PS51278"/>
    </source>
</evidence>
<keyword evidence="9" id="KW-0028">Amino-acid biosynthesis</keyword>
<protein>
    <recommendedName>
        <fullName evidence="3">asparagine synthase (glutamine-hydrolyzing)</fullName>
        <ecNumber evidence="3">6.3.5.4</ecNumber>
    </recommendedName>
</protein>
<evidence type="ECO:0000256" key="6">
    <source>
        <dbReference type="ARBA" id="ARBA00022888"/>
    </source>
</evidence>
<dbReference type="Proteomes" id="UP000051733">
    <property type="component" value="Unassembled WGS sequence"/>
</dbReference>
<dbReference type="EMBL" id="AYYY01000010">
    <property type="protein sequence ID" value="KRM62201.1"/>
    <property type="molecule type" value="Genomic_DNA"/>
</dbReference>
<dbReference type="GO" id="GO:0004066">
    <property type="term" value="F:asparagine synthase (glutamine-hydrolyzing) activity"/>
    <property type="evidence" value="ECO:0007669"/>
    <property type="project" value="UniProtKB-EC"/>
</dbReference>
<dbReference type="InterPro" id="IPR006426">
    <property type="entry name" value="Asn_synth_AEB"/>
</dbReference>
<dbReference type="NCBIfam" id="TIGR01536">
    <property type="entry name" value="asn_synth_AEB"/>
    <property type="match status" value="1"/>
</dbReference>
<dbReference type="PANTHER" id="PTHR43284:SF1">
    <property type="entry name" value="ASPARAGINE SYNTHETASE"/>
    <property type="match status" value="1"/>
</dbReference>
<dbReference type="EC" id="6.3.5.4" evidence="3"/>
<dbReference type="Pfam" id="PF13537">
    <property type="entry name" value="GATase_7"/>
    <property type="match status" value="1"/>
</dbReference>
<dbReference type="PATRIC" id="fig|1423813.3.peg.774"/>
<evidence type="ECO:0000313" key="14">
    <source>
        <dbReference type="Proteomes" id="UP000051733"/>
    </source>
</evidence>
<feature type="active site" description="For GATase activity" evidence="9">
    <location>
        <position position="2"/>
    </location>
</feature>
<evidence type="ECO:0000256" key="11">
    <source>
        <dbReference type="PIRSR" id="PIRSR001589-3"/>
    </source>
</evidence>
<keyword evidence="7 9" id="KW-0315">Glutamine amidotransferase</keyword>
<dbReference type="InterPro" id="IPR029055">
    <property type="entry name" value="Ntn_hydrolases_N"/>
</dbReference>
<evidence type="ECO:0000256" key="1">
    <source>
        <dbReference type="ARBA" id="ARBA00005187"/>
    </source>
</evidence>
<comment type="pathway">
    <text evidence="1">Amino-acid biosynthesis; L-asparagine biosynthesis; L-asparagine from L-aspartate (L-Gln route): step 1/1.</text>
</comment>
<dbReference type="SUPFAM" id="SSF56235">
    <property type="entry name" value="N-terminal nucleophile aminohydrolases (Ntn hydrolases)"/>
    <property type="match status" value="1"/>
</dbReference>
<sequence length="618" mass="71254">MCGFVGSIHNDNSEQRERLTDIKQMNQLIYHRGPDDEGYFDNQDITVGFRRLSIIDLQHGKQPLADQQQRNWVVFNGEIYNYIELRDELKQLGYQFATDSDTEVLLAAYQHYGIQLLDHLRGMFAFVIWDTQTHEIFGARDQFGIKPFYFEQQDDSIYFASEKKVFAQINDFQDISEEALQNYMTFQYVPGAQTLNQSVNELLPGHYFIKRPHQDIQVKKYFDAQFKPHKVTSTTALMTELQQTLTASVACHMRSDVPVGAFLSGGIDSSIIVALASQLHPHLKTFSVGFEHPGYSEIDLAKETAAMLGVENISRVITPTDFMAEFTKFVYYMDDPLADPAAFAQYFLARLAHEHCKVALTGEGADELFGGYRIYHEPKSLQCFNWIPQPLKTMLHASVAQLPPTMKGRNFLLRGTTPLEHRFIGNAKIFNEQEKAQLLKQYDQHFPFYQAVSSVYQRNHQLDAITRMQDVDMHTWLPGDLLLNADRTSMASGLELRTPFIDRQVFSVAQKIPTNLRVAHGTTKYILRETAKAFLPTGIVDRQKLGFPIPIRVWLKNELHDWAVDMIQTANVDQWLDKAYCLQLLDEHCQGRRDNSRKIWTILTFITWHRVFVERTAN</sequence>
<dbReference type="GO" id="GO:0005829">
    <property type="term" value="C:cytosol"/>
    <property type="evidence" value="ECO:0007669"/>
    <property type="project" value="TreeGrafter"/>
</dbReference>
<evidence type="ECO:0000256" key="9">
    <source>
        <dbReference type="PIRSR" id="PIRSR001589-1"/>
    </source>
</evidence>
<feature type="domain" description="Glutamine amidotransferase type-2" evidence="12">
    <location>
        <begin position="2"/>
        <end position="213"/>
    </location>
</feature>
<dbReference type="AlphaFoldDB" id="A0A0R2AEE4"/>
<dbReference type="CDD" id="cd01991">
    <property type="entry name" value="Asn_synthase_B_C"/>
    <property type="match status" value="1"/>
</dbReference>
<dbReference type="OrthoDB" id="9763290at2"/>
<dbReference type="Pfam" id="PF00733">
    <property type="entry name" value="Asn_synthase"/>
    <property type="match status" value="1"/>
</dbReference>
<organism evidence="13 14">
    <name type="scientific">Paucilactobacillus vaccinostercus DSM 20634</name>
    <dbReference type="NCBI Taxonomy" id="1423813"/>
    <lineage>
        <taxon>Bacteria</taxon>
        <taxon>Bacillati</taxon>
        <taxon>Bacillota</taxon>
        <taxon>Bacilli</taxon>
        <taxon>Lactobacillales</taxon>
        <taxon>Lactobacillaceae</taxon>
        <taxon>Paucilactobacillus</taxon>
    </lineage>
</organism>
<evidence type="ECO:0000256" key="7">
    <source>
        <dbReference type="ARBA" id="ARBA00022962"/>
    </source>
</evidence>
<dbReference type="InterPro" id="IPR017932">
    <property type="entry name" value="GATase_2_dom"/>
</dbReference>
<name>A0A0R2AEE4_9LACO</name>
<dbReference type="PANTHER" id="PTHR43284">
    <property type="entry name" value="ASPARAGINE SYNTHETASE (GLUTAMINE-HYDROLYZING)"/>
    <property type="match status" value="1"/>
</dbReference>
<dbReference type="SUPFAM" id="SSF52402">
    <property type="entry name" value="Adenine nucleotide alpha hydrolases-like"/>
    <property type="match status" value="1"/>
</dbReference>
<feature type="binding site" evidence="10">
    <location>
        <position position="101"/>
    </location>
    <ligand>
        <name>L-glutamine</name>
        <dbReference type="ChEBI" id="CHEBI:58359"/>
    </ligand>
</feature>
<evidence type="ECO:0000313" key="13">
    <source>
        <dbReference type="EMBL" id="KRM62201.1"/>
    </source>
</evidence>
<dbReference type="InterPro" id="IPR051786">
    <property type="entry name" value="ASN_synthetase/amidase"/>
</dbReference>
<feature type="site" description="Important for beta-aspartyl-AMP intermediate formation" evidence="11">
    <location>
        <position position="363"/>
    </location>
</feature>
<comment type="catalytic activity">
    <reaction evidence="8">
        <text>L-aspartate + L-glutamine + ATP + H2O = L-asparagine + L-glutamate + AMP + diphosphate + H(+)</text>
        <dbReference type="Rhea" id="RHEA:12228"/>
        <dbReference type="ChEBI" id="CHEBI:15377"/>
        <dbReference type="ChEBI" id="CHEBI:15378"/>
        <dbReference type="ChEBI" id="CHEBI:29985"/>
        <dbReference type="ChEBI" id="CHEBI:29991"/>
        <dbReference type="ChEBI" id="CHEBI:30616"/>
        <dbReference type="ChEBI" id="CHEBI:33019"/>
        <dbReference type="ChEBI" id="CHEBI:58048"/>
        <dbReference type="ChEBI" id="CHEBI:58359"/>
        <dbReference type="ChEBI" id="CHEBI:456215"/>
        <dbReference type="EC" id="6.3.5.4"/>
    </reaction>
</comment>
<dbReference type="STRING" id="1423813.FC26_GL000762"/>
<evidence type="ECO:0000256" key="10">
    <source>
        <dbReference type="PIRSR" id="PIRSR001589-2"/>
    </source>
</evidence>
<feature type="binding site" evidence="10">
    <location>
        <position position="288"/>
    </location>
    <ligand>
        <name>ATP</name>
        <dbReference type="ChEBI" id="CHEBI:30616"/>
    </ligand>
</feature>
<gene>
    <name evidence="13" type="ORF">FC26_GL000762</name>
</gene>
<keyword evidence="14" id="KW-1185">Reference proteome</keyword>
<evidence type="ECO:0000256" key="8">
    <source>
        <dbReference type="ARBA" id="ARBA00048741"/>
    </source>
</evidence>
<evidence type="ECO:0000256" key="5">
    <source>
        <dbReference type="ARBA" id="ARBA00022840"/>
    </source>
</evidence>
<dbReference type="GO" id="GO:0006529">
    <property type="term" value="P:asparagine biosynthetic process"/>
    <property type="evidence" value="ECO:0007669"/>
    <property type="project" value="UniProtKB-KW"/>
</dbReference>
<evidence type="ECO:0000256" key="2">
    <source>
        <dbReference type="ARBA" id="ARBA00005752"/>
    </source>
</evidence>
<accession>A0A0R2AEE4</accession>
<dbReference type="InterPro" id="IPR033738">
    <property type="entry name" value="AsnB_N"/>
</dbReference>
<keyword evidence="5 10" id="KW-0067">ATP-binding</keyword>
<dbReference type="Gene3D" id="3.40.50.620">
    <property type="entry name" value="HUPs"/>
    <property type="match status" value="1"/>
</dbReference>
<dbReference type="CDD" id="cd00712">
    <property type="entry name" value="AsnB"/>
    <property type="match status" value="1"/>
</dbReference>
<keyword evidence="4 10" id="KW-0547">Nucleotide-binding</keyword>
<comment type="similarity">
    <text evidence="2">Belongs to the asparagine synthetase family.</text>
</comment>
<dbReference type="InterPro" id="IPR014729">
    <property type="entry name" value="Rossmann-like_a/b/a_fold"/>
</dbReference>
<dbReference type="Gene3D" id="3.60.20.10">
    <property type="entry name" value="Glutamine Phosphoribosylpyrophosphate, subunit 1, domain 1"/>
    <property type="match status" value="1"/>
</dbReference>
<reference evidence="13 14" key="1">
    <citation type="journal article" date="2015" name="Genome Announc.">
        <title>Expanding the biotechnology potential of lactobacilli through comparative genomics of 213 strains and associated genera.</title>
        <authorList>
            <person name="Sun Z."/>
            <person name="Harris H.M."/>
            <person name="McCann A."/>
            <person name="Guo C."/>
            <person name="Argimon S."/>
            <person name="Zhang W."/>
            <person name="Yang X."/>
            <person name="Jeffery I.B."/>
            <person name="Cooney J.C."/>
            <person name="Kagawa T.F."/>
            <person name="Liu W."/>
            <person name="Song Y."/>
            <person name="Salvetti E."/>
            <person name="Wrobel A."/>
            <person name="Rasinkangas P."/>
            <person name="Parkhill J."/>
            <person name="Rea M.C."/>
            <person name="O'Sullivan O."/>
            <person name="Ritari J."/>
            <person name="Douillard F.P."/>
            <person name="Paul Ross R."/>
            <person name="Yang R."/>
            <person name="Briner A.E."/>
            <person name="Felis G.E."/>
            <person name="de Vos W.M."/>
            <person name="Barrangou R."/>
            <person name="Klaenhammer T.R."/>
            <person name="Caufield P.W."/>
            <person name="Cui Y."/>
            <person name="Zhang H."/>
            <person name="O'Toole P.W."/>
        </authorList>
    </citation>
    <scope>NUCLEOTIDE SEQUENCE [LARGE SCALE GENOMIC DNA]</scope>
    <source>
        <strain evidence="13 14">DSM 20634</strain>
    </source>
</reference>